<evidence type="ECO:0000313" key="2">
    <source>
        <dbReference type="EMBL" id="KAK6178230.1"/>
    </source>
</evidence>
<proteinExistence type="predicted"/>
<dbReference type="Proteomes" id="UP001347796">
    <property type="component" value="Unassembled WGS sequence"/>
</dbReference>
<reference evidence="2 3" key="1">
    <citation type="submission" date="2024-01" db="EMBL/GenBank/DDBJ databases">
        <title>The genome of the rayed Mediterranean limpet Patella caerulea (Linnaeus, 1758).</title>
        <authorList>
            <person name="Anh-Thu Weber A."/>
            <person name="Halstead-Nussloch G."/>
        </authorList>
    </citation>
    <scope>NUCLEOTIDE SEQUENCE [LARGE SCALE GENOMIC DNA]</scope>
    <source>
        <strain evidence="2">AATW-2023a</strain>
        <tissue evidence="2">Whole specimen</tissue>
    </source>
</reference>
<feature type="region of interest" description="Disordered" evidence="1">
    <location>
        <begin position="163"/>
        <end position="184"/>
    </location>
</feature>
<name>A0AAN8PWG4_PATCE</name>
<evidence type="ECO:0000256" key="1">
    <source>
        <dbReference type="SAM" id="MobiDB-lite"/>
    </source>
</evidence>
<sequence>MERYFHSSSDSRRRNFYRRVSDRLRCDLQQSSNPWFLAKRSEKTKFEFSRTVGRIYDAHLLQEPNQGQNFSDQKRQHYYSCLHKPYGHSLPEFEYNRDRNLGVSYYEKLSPLCPSYCRKEQSCSRYVITNGRQTGVEPTPQCISDNRRMVWATHNRQIRVTLEQSSPSVQHQASRQCPPTNGLARSQQLRKLSLRVNTRGYRYNNSTEGLRYHDYSKLARDAVVQQASR</sequence>
<gene>
    <name evidence="2" type="ORF">SNE40_013039</name>
</gene>
<organism evidence="2 3">
    <name type="scientific">Patella caerulea</name>
    <name type="common">Rayed Mediterranean limpet</name>
    <dbReference type="NCBI Taxonomy" id="87958"/>
    <lineage>
        <taxon>Eukaryota</taxon>
        <taxon>Metazoa</taxon>
        <taxon>Spiralia</taxon>
        <taxon>Lophotrochozoa</taxon>
        <taxon>Mollusca</taxon>
        <taxon>Gastropoda</taxon>
        <taxon>Patellogastropoda</taxon>
        <taxon>Patelloidea</taxon>
        <taxon>Patellidae</taxon>
        <taxon>Patella</taxon>
    </lineage>
</organism>
<dbReference type="EMBL" id="JAZGQO010000009">
    <property type="protein sequence ID" value="KAK6178230.1"/>
    <property type="molecule type" value="Genomic_DNA"/>
</dbReference>
<keyword evidence="3" id="KW-1185">Reference proteome</keyword>
<dbReference type="AlphaFoldDB" id="A0AAN8PWG4"/>
<comment type="caution">
    <text evidence="2">The sequence shown here is derived from an EMBL/GenBank/DDBJ whole genome shotgun (WGS) entry which is preliminary data.</text>
</comment>
<protein>
    <submittedName>
        <fullName evidence="2">Uncharacterized protein</fullName>
    </submittedName>
</protein>
<accession>A0AAN8PWG4</accession>
<evidence type="ECO:0000313" key="3">
    <source>
        <dbReference type="Proteomes" id="UP001347796"/>
    </source>
</evidence>